<dbReference type="InterPro" id="IPR004860">
    <property type="entry name" value="LAGLIDADG_dom"/>
</dbReference>
<dbReference type="Pfam" id="PF00961">
    <property type="entry name" value="LAGLIDADG_1"/>
    <property type="match status" value="1"/>
</dbReference>
<dbReference type="PANTHER" id="PTHR36181:SF3">
    <property type="entry name" value="INTRON-ENCODED DNA ENDONUCLEASE AI5 BETA"/>
    <property type="match status" value="1"/>
</dbReference>
<gene>
    <name evidence="2" type="primary">orf144</name>
</gene>
<keyword evidence="2" id="KW-0540">Nuclease</keyword>
<keyword evidence="2" id="KW-0255">Endonuclease</keyword>
<organism evidence="2">
    <name type="scientific">Eudorina elegans</name>
    <dbReference type="NCBI Taxonomy" id="47282"/>
    <lineage>
        <taxon>Eukaryota</taxon>
        <taxon>Viridiplantae</taxon>
        <taxon>Chlorophyta</taxon>
        <taxon>core chlorophytes</taxon>
        <taxon>Chlorophyceae</taxon>
        <taxon>CS clade</taxon>
        <taxon>Chlamydomonadales</taxon>
        <taxon>Volvocaceae</taxon>
        <taxon>Eudorina</taxon>
    </lineage>
</organism>
<keyword evidence="2" id="KW-0496">Mitochondrion</keyword>
<accession>A0A6M9TT97</accession>
<evidence type="ECO:0000313" key="2">
    <source>
        <dbReference type="EMBL" id="QKN19306.1"/>
    </source>
</evidence>
<dbReference type="InterPro" id="IPR051289">
    <property type="entry name" value="LAGLIDADG_Endonuclease"/>
</dbReference>
<name>A0A6M9TT97_9CHLO</name>
<keyword evidence="2" id="KW-0378">Hydrolase</keyword>
<proteinExistence type="predicted"/>
<evidence type="ECO:0000259" key="1">
    <source>
        <dbReference type="Pfam" id="PF00961"/>
    </source>
</evidence>
<sequence length="144" mass="17072">MNDTWLLGFSDGEACFSAVILTIKQKQQRARIRYLVSQKFEQNKDVLLIIKDLFNNKGTVYNHYQYDCFTYEIGGLKNCHNIICPYFDSYYSNNHDYLYGFQTKKSISYGRWKTVLLKCIQGRNVYIVVLHTTIYTYPLFYCCV</sequence>
<dbReference type="GO" id="GO:0004519">
    <property type="term" value="F:endonuclease activity"/>
    <property type="evidence" value="ECO:0007669"/>
    <property type="project" value="UniProtKB-KW"/>
</dbReference>
<dbReference type="GO" id="GO:0005739">
    <property type="term" value="C:mitochondrion"/>
    <property type="evidence" value="ECO:0007669"/>
    <property type="project" value="UniProtKB-ARBA"/>
</dbReference>
<dbReference type="SUPFAM" id="SSF55608">
    <property type="entry name" value="Homing endonucleases"/>
    <property type="match status" value="1"/>
</dbReference>
<dbReference type="InterPro" id="IPR027434">
    <property type="entry name" value="Homing_endonucl"/>
</dbReference>
<dbReference type="AlphaFoldDB" id="A0A6M9TT97"/>
<geneLocation type="mitochondrion" evidence="2"/>
<dbReference type="PANTHER" id="PTHR36181">
    <property type="entry name" value="INTRON-ENCODED ENDONUCLEASE AI3-RELATED"/>
    <property type="match status" value="1"/>
</dbReference>
<protein>
    <submittedName>
        <fullName evidence="2">LAGLIDADG endonuclease</fullName>
    </submittedName>
</protein>
<dbReference type="Gene3D" id="3.10.28.10">
    <property type="entry name" value="Homing endonucleases"/>
    <property type="match status" value="1"/>
</dbReference>
<feature type="domain" description="Homing endonuclease LAGLIDADG" evidence="1">
    <location>
        <begin position="6"/>
        <end position="115"/>
    </location>
</feature>
<dbReference type="EMBL" id="MH161346">
    <property type="protein sequence ID" value="QKN19306.1"/>
    <property type="molecule type" value="Genomic_DNA"/>
</dbReference>
<reference evidence="2" key="1">
    <citation type="journal article" date="2020" name="Genes (Basel)">
        <title>Phylogenetic Analysis and Substitution Rate Estimation of Colonial Volvocine Algae Based on Mitochondrial Genomes.</title>
        <authorList>
            <person name="Hu Y."/>
            <person name="Xing W."/>
            <person name="Hu Z."/>
            <person name="Liu G."/>
        </authorList>
    </citation>
    <scope>NUCLEOTIDE SEQUENCE</scope>
</reference>